<dbReference type="PANTHER" id="PTHR13405:SF11">
    <property type="entry name" value="NUCLEAR PORE COMPLEX PROTEIN NUP133"/>
    <property type="match status" value="1"/>
</dbReference>
<accession>A0A6G1SQR3</accession>
<dbReference type="GO" id="GO:0031080">
    <property type="term" value="C:nuclear pore outer ring"/>
    <property type="evidence" value="ECO:0007669"/>
    <property type="project" value="TreeGrafter"/>
</dbReference>
<protein>
    <submittedName>
        <fullName evidence="7">Nuclear pore complex protein Nup133</fullName>
    </submittedName>
</protein>
<dbReference type="GO" id="GO:0017056">
    <property type="term" value="F:structural constituent of nuclear pore"/>
    <property type="evidence" value="ECO:0007669"/>
    <property type="project" value="InterPro"/>
</dbReference>
<dbReference type="GO" id="GO:0016973">
    <property type="term" value="P:poly(A)+ mRNA export from nucleus"/>
    <property type="evidence" value="ECO:0007669"/>
    <property type="project" value="TreeGrafter"/>
</dbReference>
<dbReference type="InterPro" id="IPR015943">
    <property type="entry name" value="WD40/YVTN_repeat-like_dom_sf"/>
</dbReference>
<evidence type="ECO:0000256" key="5">
    <source>
        <dbReference type="SAM" id="MobiDB-lite"/>
    </source>
</evidence>
<gene>
    <name evidence="7" type="primary">Nup133</name>
    <name evidence="7" type="ORF">g.19140</name>
</gene>
<evidence type="ECO:0000313" key="7">
    <source>
        <dbReference type="EMBL" id="MDE52322.1"/>
    </source>
</evidence>
<dbReference type="GO" id="GO:0000972">
    <property type="term" value="P:transcription-dependent tethering of RNA polymerase II gene DNA at nuclear periphery"/>
    <property type="evidence" value="ECO:0007669"/>
    <property type="project" value="TreeGrafter"/>
</dbReference>
<dbReference type="GO" id="GO:0006606">
    <property type="term" value="P:protein import into nucleus"/>
    <property type="evidence" value="ECO:0007669"/>
    <property type="project" value="TreeGrafter"/>
</dbReference>
<dbReference type="PANTHER" id="PTHR13405">
    <property type="entry name" value="NUCLEAR PORE COMPLEX PROTEIN NUP133"/>
    <property type="match status" value="1"/>
</dbReference>
<comment type="subcellular location">
    <subcellularLocation>
        <location evidence="1">Nucleus</location>
    </subcellularLocation>
</comment>
<keyword evidence="3" id="KW-0813">Transport</keyword>
<evidence type="ECO:0000259" key="6">
    <source>
        <dbReference type="Pfam" id="PF08801"/>
    </source>
</evidence>
<comment type="similarity">
    <text evidence="2">Belongs to the nucleoporin Nup133 family.</text>
</comment>
<dbReference type="SUPFAM" id="SSF117289">
    <property type="entry name" value="Nucleoporin domain"/>
    <property type="match status" value="1"/>
</dbReference>
<dbReference type="InterPro" id="IPR014908">
    <property type="entry name" value="Nucleoporin_Nup133/Nup155_N"/>
</dbReference>
<name>A0A6G1SQR3_9ACAR</name>
<feature type="compositionally biased region" description="Basic and acidic residues" evidence="5">
    <location>
        <begin position="450"/>
        <end position="468"/>
    </location>
</feature>
<evidence type="ECO:0000256" key="2">
    <source>
        <dbReference type="ARBA" id="ARBA00005569"/>
    </source>
</evidence>
<dbReference type="Pfam" id="PF08801">
    <property type="entry name" value="Nucleoporin_N"/>
    <property type="match status" value="1"/>
</dbReference>
<proteinExistence type="inferred from homology"/>
<organism evidence="7">
    <name type="scientific">Aceria tosichella</name>
    <name type="common">wheat curl mite</name>
    <dbReference type="NCBI Taxonomy" id="561515"/>
    <lineage>
        <taxon>Eukaryota</taxon>
        <taxon>Metazoa</taxon>
        <taxon>Ecdysozoa</taxon>
        <taxon>Arthropoda</taxon>
        <taxon>Chelicerata</taxon>
        <taxon>Arachnida</taxon>
        <taxon>Acari</taxon>
        <taxon>Acariformes</taxon>
        <taxon>Trombidiformes</taxon>
        <taxon>Prostigmata</taxon>
        <taxon>Eupodina</taxon>
        <taxon>Eriophyoidea</taxon>
        <taxon>Eriophyidae</taxon>
        <taxon>Eriophyinae</taxon>
        <taxon>Aceriini</taxon>
        <taxon>Aceria</taxon>
    </lineage>
</organism>
<feature type="region of interest" description="Disordered" evidence="5">
    <location>
        <begin position="443"/>
        <end position="476"/>
    </location>
</feature>
<sequence length="596" mass="67982">MNIQTQSYESLLPFPVVEALNSTNWSSNSMSVRMMDRGWAWLVIGRKLLIWKFREDKKTTVRTRRMLSPCFELQLPQSDLIHRADLINVFFIPRDPNTSQRIINVPAALAISPEGTVRFWSNVTNERPSESVVSELQGQEFCTLASLSPIEYLLGTTTGSIYQLNLDINAADLKNVINCSSLAAPSGLLSGISRRVTNLFYPLSNEISPETRRPLIACLRPASENESRLDRTFFVMTSSLNKTLELRQWTRTNEGPSSQNQLVREWDLHRNLQRKLASSLRIQDVQKLNYWPVDMITTKAKELLILIVTADTSRETTSSNTTTTINYATCVFNPFQAADKIGKTTILRSHTWQYSNESEEQLLALRFLERHANSPLCFIYDRKFLFLAQVDRDILDAVDYANQDDSILGAGFIDGHAILFTQRDGLICVAPVVSDRSRIDAGNETTMFHETSRLNNETRLEQSSRLDNSHQQSTRAEPMLVEINDDDEEEVNQENQSARASNLQRHRIDRDQSSANRSNLNTSTLNRSVEQASRRKIDDVSEFMRDNKEFEWVQQIDAKQYALASQTLAKLAEESEIMKDRKDTLLALSKLARLAE</sequence>
<feature type="region of interest" description="Disordered" evidence="5">
    <location>
        <begin position="488"/>
        <end position="529"/>
    </location>
</feature>
<feature type="compositionally biased region" description="Polar residues" evidence="5">
    <location>
        <begin position="513"/>
        <end position="529"/>
    </location>
</feature>
<dbReference type="AlphaFoldDB" id="A0A6G1SQR3"/>
<feature type="domain" description="Nucleoporin Nup133/Nup155-like N-terminal" evidence="6">
    <location>
        <begin position="12"/>
        <end position="341"/>
    </location>
</feature>
<dbReference type="EMBL" id="GGYP01007551">
    <property type="protein sequence ID" value="MDE52322.1"/>
    <property type="molecule type" value="Transcribed_RNA"/>
</dbReference>
<keyword evidence="4" id="KW-0539">Nucleus</keyword>
<dbReference type="InterPro" id="IPR037624">
    <property type="entry name" value="Nup133-like"/>
</dbReference>
<evidence type="ECO:0000256" key="4">
    <source>
        <dbReference type="ARBA" id="ARBA00023242"/>
    </source>
</evidence>
<evidence type="ECO:0000256" key="3">
    <source>
        <dbReference type="ARBA" id="ARBA00022448"/>
    </source>
</evidence>
<reference evidence="7" key="1">
    <citation type="submission" date="2018-10" db="EMBL/GenBank/DDBJ databases">
        <title>Transcriptome assembly of Aceria tosichella (Wheat curl mite) Type 2.</title>
        <authorList>
            <person name="Scully E.D."/>
            <person name="Geib S.M."/>
            <person name="Palmer N.A."/>
            <person name="Gupta A.K."/>
            <person name="Sarath G."/>
            <person name="Tatineni S."/>
        </authorList>
    </citation>
    <scope>NUCLEOTIDE SEQUENCE</scope>
    <source>
        <strain evidence="7">LincolnNE</strain>
    </source>
</reference>
<dbReference type="Gene3D" id="1.20.58.1380">
    <property type="match status" value="1"/>
</dbReference>
<evidence type="ECO:0000256" key="1">
    <source>
        <dbReference type="ARBA" id="ARBA00004123"/>
    </source>
</evidence>
<dbReference type="Gene3D" id="2.130.10.10">
    <property type="entry name" value="YVTN repeat-like/Quinoprotein amine dehydrogenase"/>
    <property type="match status" value="1"/>
</dbReference>